<feature type="region of interest" description="Disordered" evidence="3">
    <location>
        <begin position="389"/>
        <end position="539"/>
    </location>
</feature>
<dbReference type="InterPro" id="IPR035979">
    <property type="entry name" value="RBD_domain_sf"/>
</dbReference>
<feature type="region of interest" description="Disordered" evidence="3">
    <location>
        <begin position="584"/>
        <end position="604"/>
    </location>
</feature>
<dbReference type="AlphaFoldDB" id="A0A2R5GIC6"/>
<feature type="compositionally biased region" description="Basic and acidic residues" evidence="3">
    <location>
        <begin position="446"/>
        <end position="462"/>
    </location>
</feature>
<dbReference type="Gene3D" id="3.30.70.330">
    <property type="match status" value="1"/>
</dbReference>
<dbReference type="PANTHER" id="PTHR14089">
    <property type="entry name" value="PRE-MRNA-SPLICING FACTOR RBM22"/>
    <property type="match status" value="1"/>
</dbReference>
<comment type="caution">
    <text evidence="5">The sequence shown here is derived from an EMBL/GenBank/DDBJ whole genome shotgun (WGS) entry which is preliminary data.</text>
</comment>
<dbReference type="GO" id="GO:0017070">
    <property type="term" value="F:U6 snRNA binding"/>
    <property type="evidence" value="ECO:0007669"/>
    <property type="project" value="TreeGrafter"/>
</dbReference>
<evidence type="ECO:0000313" key="6">
    <source>
        <dbReference type="Proteomes" id="UP000241890"/>
    </source>
</evidence>
<feature type="domain" description="RRM" evidence="4">
    <location>
        <begin position="310"/>
        <end position="385"/>
    </location>
</feature>
<gene>
    <name evidence="5" type="ORF">FCC1311_065642</name>
</gene>
<dbReference type="EMBL" id="BEYU01000074">
    <property type="protein sequence ID" value="GBG30345.1"/>
    <property type="molecule type" value="Genomic_DNA"/>
</dbReference>
<dbReference type="GO" id="GO:0036002">
    <property type="term" value="F:pre-mRNA binding"/>
    <property type="evidence" value="ECO:0007669"/>
    <property type="project" value="TreeGrafter"/>
</dbReference>
<organism evidence="5 6">
    <name type="scientific">Hondaea fermentalgiana</name>
    <dbReference type="NCBI Taxonomy" id="2315210"/>
    <lineage>
        <taxon>Eukaryota</taxon>
        <taxon>Sar</taxon>
        <taxon>Stramenopiles</taxon>
        <taxon>Bigyra</taxon>
        <taxon>Labyrinthulomycetes</taxon>
        <taxon>Thraustochytrida</taxon>
        <taxon>Thraustochytriidae</taxon>
        <taxon>Hondaea</taxon>
    </lineage>
</organism>
<name>A0A2R5GIC6_9STRA</name>
<dbReference type="InterPro" id="IPR000504">
    <property type="entry name" value="RRM_dom"/>
</dbReference>
<dbReference type="InParanoid" id="A0A2R5GIC6"/>
<dbReference type="Proteomes" id="UP000241890">
    <property type="component" value="Unassembled WGS sequence"/>
</dbReference>
<protein>
    <submittedName>
        <fullName evidence="5">Pre-mRNA-splicing factor RBM22</fullName>
    </submittedName>
</protein>
<dbReference type="InterPro" id="IPR012677">
    <property type="entry name" value="Nucleotide-bd_a/b_plait_sf"/>
</dbReference>
<dbReference type="SUPFAM" id="SSF54928">
    <property type="entry name" value="RNA-binding domain, RBD"/>
    <property type="match status" value="1"/>
</dbReference>
<sequence>MRELLVRKLLLHEAVLEFNEVESIEVEFVEAGFVEFGELRAAQAPEGLKLGEDFPMLCENCLGEDKFVRMMKMRAHAACKLTNRPFTVFRWRPANTRQFKETQVCYEVAADKNICQCCMNDLDYNVPLALRESLEAAASSSSSGAAAAAAGGGSGGGGGGGGQSYAPVSEVNQAFYFNQQLADANRREGWSQTAPGFKFRHMAKQTFSATGAPIDLPPICNNWARGRCGRSVRLACRSRPCCGAFIFPELHNSPLADRVKQLEIQLREKGPIKIVPTDPEMQSALLGVAQAEINRRHEKALRPPSDTSIKTLFLAGIPAKATTTALRAALDSLGKVRQLKFTPGKPSALVEFANRNDAETAVQHLQGRFYLANSKKAIRVGWAVKRKTSGDAADSSLDAEEETFPERKKRRTDSESSSRLQRANSSDAEQDAAIQAAQEHNRKQKLREADEVAEAEQNKPETEDTETAKAPLPRQQHANETRNMTKQRQDSLQTIEEAGDEEEDEEEDSESSDDDDDDEDEEDVEKSHPRAPAQGIQGLVRAPVPIPELVPGILLPAGMRPGDKLPVLPPGLVAVYQKEIAPDFKPRPISSPTASPVNSGSCAKPEDLYPSLQGYALEGSIALF</sequence>
<keyword evidence="6" id="KW-1185">Reference proteome</keyword>
<reference evidence="5 6" key="1">
    <citation type="submission" date="2017-12" db="EMBL/GenBank/DDBJ databases">
        <title>Sequencing, de novo assembly and annotation of complete genome of a new Thraustochytrid species, strain FCC1311.</title>
        <authorList>
            <person name="Sedici K."/>
            <person name="Godart F."/>
            <person name="Aiese Cigliano R."/>
            <person name="Sanseverino W."/>
            <person name="Barakat M."/>
            <person name="Ortet P."/>
            <person name="Marechal E."/>
            <person name="Cagnac O."/>
            <person name="Amato A."/>
        </authorList>
    </citation>
    <scope>NUCLEOTIDE SEQUENCE [LARGE SCALE GENOMIC DNA]</scope>
</reference>
<dbReference type="InterPro" id="IPR048995">
    <property type="entry name" value="STL11/RBM22-like_N"/>
</dbReference>
<keyword evidence="1 2" id="KW-0694">RNA-binding</keyword>
<dbReference type="PANTHER" id="PTHR14089:SF6">
    <property type="entry name" value="PRE-MRNA-SPLICING FACTOR RBM22"/>
    <property type="match status" value="1"/>
</dbReference>
<evidence type="ECO:0000256" key="3">
    <source>
        <dbReference type="SAM" id="MobiDB-lite"/>
    </source>
</evidence>
<feature type="compositionally biased region" description="Polar residues" evidence="3">
    <location>
        <begin position="590"/>
        <end position="601"/>
    </location>
</feature>
<dbReference type="GO" id="GO:0000974">
    <property type="term" value="C:Prp19 complex"/>
    <property type="evidence" value="ECO:0007669"/>
    <property type="project" value="TreeGrafter"/>
</dbReference>
<evidence type="ECO:0000313" key="5">
    <source>
        <dbReference type="EMBL" id="GBG30345.1"/>
    </source>
</evidence>
<dbReference type="GO" id="GO:0071007">
    <property type="term" value="C:U2-type catalytic step 2 spliceosome"/>
    <property type="evidence" value="ECO:0007669"/>
    <property type="project" value="TreeGrafter"/>
</dbReference>
<evidence type="ECO:0000259" key="4">
    <source>
        <dbReference type="PROSITE" id="PS50102"/>
    </source>
</evidence>
<dbReference type="Pfam" id="PF21369">
    <property type="entry name" value="STL11_N"/>
    <property type="match status" value="1"/>
</dbReference>
<dbReference type="InterPro" id="IPR039171">
    <property type="entry name" value="Cwc2/Slt11"/>
</dbReference>
<dbReference type="GO" id="GO:0071006">
    <property type="term" value="C:U2-type catalytic step 1 spliceosome"/>
    <property type="evidence" value="ECO:0007669"/>
    <property type="project" value="TreeGrafter"/>
</dbReference>
<evidence type="ECO:0000256" key="1">
    <source>
        <dbReference type="ARBA" id="ARBA00022884"/>
    </source>
</evidence>
<feature type="compositionally biased region" description="Acidic residues" evidence="3">
    <location>
        <begin position="497"/>
        <end position="524"/>
    </location>
</feature>
<dbReference type="Pfam" id="PF00076">
    <property type="entry name" value="RRM_1"/>
    <property type="match status" value="1"/>
</dbReference>
<feature type="compositionally biased region" description="Polar residues" evidence="3">
    <location>
        <begin position="415"/>
        <end position="426"/>
    </location>
</feature>
<proteinExistence type="predicted"/>
<dbReference type="OrthoDB" id="10259600at2759"/>
<dbReference type="PROSITE" id="PS50102">
    <property type="entry name" value="RRM"/>
    <property type="match status" value="1"/>
</dbReference>
<feature type="compositionally biased region" description="Polar residues" evidence="3">
    <location>
        <begin position="476"/>
        <end position="494"/>
    </location>
</feature>
<accession>A0A2R5GIC6</accession>
<evidence type="ECO:0000256" key="2">
    <source>
        <dbReference type="PROSITE-ProRule" id="PRU00176"/>
    </source>
</evidence>
<dbReference type="SMART" id="SM00360">
    <property type="entry name" value="RRM"/>
    <property type="match status" value="1"/>
</dbReference>